<dbReference type="Gene3D" id="1.10.510.10">
    <property type="entry name" value="Transferase(Phosphotransferase) domain 1"/>
    <property type="match status" value="1"/>
</dbReference>
<dbReference type="InterPro" id="IPR011009">
    <property type="entry name" value="Kinase-like_dom_sf"/>
</dbReference>
<evidence type="ECO:0000256" key="2">
    <source>
        <dbReference type="ARBA" id="ARBA00022741"/>
    </source>
</evidence>
<comment type="similarity">
    <text evidence="5">Belongs to the protein kinase superfamily. STE Ser/Thr protein kinase family. MAP kinase kinase subfamily.</text>
</comment>
<comment type="catalytic activity">
    <reaction evidence="9">
        <text>L-tyrosyl-[protein] + ATP = O-phospho-L-tyrosyl-[protein] + ADP + H(+)</text>
        <dbReference type="Rhea" id="RHEA:10596"/>
        <dbReference type="Rhea" id="RHEA-COMP:10136"/>
        <dbReference type="Rhea" id="RHEA-COMP:20101"/>
        <dbReference type="ChEBI" id="CHEBI:15378"/>
        <dbReference type="ChEBI" id="CHEBI:30616"/>
        <dbReference type="ChEBI" id="CHEBI:46858"/>
        <dbReference type="ChEBI" id="CHEBI:61978"/>
        <dbReference type="ChEBI" id="CHEBI:456216"/>
        <dbReference type="EC" id="2.7.12.2"/>
    </reaction>
</comment>
<dbReference type="PROSITE" id="PS50011">
    <property type="entry name" value="PROTEIN_KINASE_DOM"/>
    <property type="match status" value="1"/>
</dbReference>
<reference evidence="12 13" key="1">
    <citation type="submission" date="2016-09" db="EMBL/GenBank/DDBJ databases">
        <title>Photobacterium proteolyticum sp. nov. a protease producing bacterium isolated from ocean sediments of Laizhou Bay.</title>
        <authorList>
            <person name="Li Y."/>
        </authorList>
    </citation>
    <scope>NUCLEOTIDE SEQUENCE [LARGE SCALE GENOMIC DNA]</scope>
    <source>
        <strain evidence="12 13">13-12</strain>
    </source>
</reference>
<dbReference type="CDD" id="cd14014">
    <property type="entry name" value="STKc_PknB_like"/>
    <property type="match status" value="1"/>
</dbReference>
<evidence type="ECO:0000256" key="4">
    <source>
        <dbReference type="ARBA" id="ARBA00022840"/>
    </source>
</evidence>
<dbReference type="PROSITE" id="PS00107">
    <property type="entry name" value="PROTEIN_KINASE_ATP"/>
    <property type="match status" value="1"/>
</dbReference>
<evidence type="ECO:0000256" key="5">
    <source>
        <dbReference type="ARBA" id="ARBA00038035"/>
    </source>
</evidence>
<evidence type="ECO:0000256" key="7">
    <source>
        <dbReference type="ARBA" id="ARBA00049014"/>
    </source>
</evidence>
<evidence type="ECO:0000256" key="1">
    <source>
        <dbReference type="ARBA" id="ARBA00022679"/>
    </source>
</evidence>
<dbReference type="EC" id="2.7.12.2" evidence="6"/>
<dbReference type="InterPro" id="IPR017441">
    <property type="entry name" value="Protein_kinase_ATP_BS"/>
</dbReference>
<dbReference type="InterPro" id="IPR000719">
    <property type="entry name" value="Prot_kinase_dom"/>
</dbReference>
<evidence type="ECO:0000256" key="6">
    <source>
        <dbReference type="ARBA" id="ARBA00038999"/>
    </source>
</evidence>
<dbReference type="GO" id="GO:0005524">
    <property type="term" value="F:ATP binding"/>
    <property type="evidence" value="ECO:0007669"/>
    <property type="project" value="UniProtKB-UniRule"/>
</dbReference>
<dbReference type="Proteomes" id="UP000186905">
    <property type="component" value="Unassembled WGS sequence"/>
</dbReference>
<keyword evidence="1" id="KW-0808">Transferase</keyword>
<dbReference type="PANTHER" id="PTHR48013">
    <property type="entry name" value="DUAL SPECIFICITY MITOGEN-ACTIVATED PROTEIN KINASE KINASE 5-RELATED"/>
    <property type="match status" value="1"/>
</dbReference>
<evidence type="ECO:0000256" key="9">
    <source>
        <dbReference type="ARBA" id="ARBA00051693"/>
    </source>
</evidence>
<name>A0A1Q9H7R1_9GAMM</name>
<dbReference type="RefSeq" id="WP_075761637.1">
    <property type="nucleotide sequence ID" value="NZ_MJIL01000023.1"/>
</dbReference>
<feature type="binding site" evidence="10">
    <location>
        <position position="55"/>
    </location>
    <ligand>
        <name>ATP</name>
        <dbReference type="ChEBI" id="CHEBI:30616"/>
    </ligand>
</feature>
<comment type="catalytic activity">
    <reaction evidence="8">
        <text>L-threonyl-[protein] + ATP = O-phospho-L-threonyl-[protein] + ADP + H(+)</text>
        <dbReference type="Rhea" id="RHEA:46608"/>
        <dbReference type="Rhea" id="RHEA-COMP:11060"/>
        <dbReference type="Rhea" id="RHEA-COMP:11605"/>
        <dbReference type="ChEBI" id="CHEBI:15378"/>
        <dbReference type="ChEBI" id="CHEBI:30013"/>
        <dbReference type="ChEBI" id="CHEBI:30616"/>
        <dbReference type="ChEBI" id="CHEBI:61977"/>
        <dbReference type="ChEBI" id="CHEBI:456216"/>
        <dbReference type="EC" id="2.7.12.2"/>
    </reaction>
</comment>
<evidence type="ECO:0000256" key="8">
    <source>
        <dbReference type="ARBA" id="ARBA00049299"/>
    </source>
</evidence>
<feature type="domain" description="Protein kinase" evidence="11">
    <location>
        <begin position="22"/>
        <end position="261"/>
    </location>
</feature>
<keyword evidence="4 10" id="KW-0067">ATP-binding</keyword>
<comment type="caution">
    <text evidence="12">The sequence shown here is derived from an EMBL/GenBank/DDBJ whole genome shotgun (WGS) entry which is preliminary data.</text>
</comment>
<proteinExistence type="inferred from homology"/>
<organism evidence="12 13">
    <name type="scientific">Photobacterium proteolyticum</name>
    <dbReference type="NCBI Taxonomy" id="1903952"/>
    <lineage>
        <taxon>Bacteria</taxon>
        <taxon>Pseudomonadati</taxon>
        <taxon>Pseudomonadota</taxon>
        <taxon>Gammaproteobacteria</taxon>
        <taxon>Vibrionales</taxon>
        <taxon>Vibrionaceae</taxon>
        <taxon>Photobacterium</taxon>
    </lineage>
</organism>
<dbReference type="SUPFAM" id="SSF56112">
    <property type="entry name" value="Protein kinase-like (PK-like)"/>
    <property type="match status" value="1"/>
</dbReference>
<dbReference type="EMBL" id="MJIL01000023">
    <property type="protein sequence ID" value="OLQ83787.1"/>
    <property type="molecule type" value="Genomic_DNA"/>
</dbReference>
<dbReference type="AlphaFoldDB" id="A0A1Q9H7R1"/>
<dbReference type="OrthoDB" id="9801841at2"/>
<protein>
    <recommendedName>
        <fullName evidence="6">mitogen-activated protein kinase kinase</fullName>
        <ecNumber evidence="6">2.7.12.2</ecNumber>
    </recommendedName>
</protein>
<dbReference type="STRING" id="1903952.BIT28_20180"/>
<dbReference type="SMART" id="SM00220">
    <property type="entry name" value="S_TKc"/>
    <property type="match status" value="1"/>
</dbReference>
<evidence type="ECO:0000313" key="12">
    <source>
        <dbReference type="EMBL" id="OLQ83787.1"/>
    </source>
</evidence>
<dbReference type="PANTHER" id="PTHR48013:SF9">
    <property type="entry name" value="DUAL SPECIFICITY MITOGEN-ACTIVATED PROTEIN KINASE KINASE 5"/>
    <property type="match status" value="1"/>
</dbReference>
<keyword evidence="2 10" id="KW-0547">Nucleotide-binding</keyword>
<evidence type="ECO:0000259" key="11">
    <source>
        <dbReference type="PROSITE" id="PS50011"/>
    </source>
</evidence>
<keyword evidence="3" id="KW-0418">Kinase</keyword>
<gene>
    <name evidence="12" type="ORF">BIT28_20180</name>
</gene>
<accession>A0A1Q9H7R1</accession>
<dbReference type="Pfam" id="PF00069">
    <property type="entry name" value="Pkinase"/>
    <property type="match status" value="1"/>
</dbReference>
<comment type="catalytic activity">
    <reaction evidence="7">
        <text>L-seryl-[protein] + ATP = O-phospho-L-seryl-[protein] + ADP + H(+)</text>
        <dbReference type="Rhea" id="RHEA:17989"/>
        <dbReference type="Rhea" id="RHEA-COMP:9863"/>
        <dbReference type="Rhea" id="RHEA-COMP:11604"/>
        <dbReference type="ChEBI" id="CHEBI:15378"/>
        <dbReference type="ChEBI" id="CHEBI:29999"/>
        <dbReference type="ChEBI" id="CHEBI:30616"/>
        <dbReference type="ChEBI" id="CHEBI:83421"/>
        <dbReference type="ChEBI" id="CHEBI:456216"/>
        <dbReference type="EC" id="2.7.12.2"/>
    </reaction>
</comment>
<evidence type="ECO:0000256" key="3">
    <source>
        <dbReference type="ARBA" id="ARBA00022777"/>
    </source>
</evidence>
<evidence type="ECO:0000313" key="13">
    <source>
        <dbReference type="Proteomes" id="UP000186905"/>
    </source>
</evidence>
<dbReference type="GO" id="GO:0004672">
    <property type="term" value="F:protein kinase activity"/>
    <property type="evidence" value="ECO:0007669"/>
    <property type="project" value="InterPro"/>
</dbReference>
<sequence>MSALEKQDELDLIRISNTSYKFRTIGYLGDGTFGYVERVELFNNSETHSGLYARKILDQKIDLKLYKERFEREILAQCDCHNKHIVPIYTFDLAPDKPYFIMQLGEVDVLKLIEAGELTEQEKLKIMIHLAKGLKHIHSKGYLHRDIKPNNIIRFSDGTYKISDFGLIRKIQPSENSQVLTSIDTRLGNNHYMAPELMYIGSDYTIKSDIFAFGRVCEALKVSNAELKKMINLCVKMDVSDRLATMDEVLEVLDAKVEIDG</sequence>
<keyword evidence="13" id="KW-1185">Reference proteome</keyword>
<evidence type="ECO:0000256" key="10">
    <source>
        <dbReference type="PROSITE-ProRule" id="PRU10141"/>
    </source>
</evidence>